<keyword evidence="1" id="KW-0547">Nucleotide-binding</keyword>
<dbReference type="InterPro" id="IPR011009">
    <property type="entry name" value="Kinase-like_dom_sf"/>
</dbReference>
<evidence type="ECO:0000256" key="1">
    <source>
        <dbReference type="PROSITE-ProRule" id="PRU10141"/>
    </source>
</evidence>
<protein>
    <recommendedName>
        <fullName evidence="2">Protein kinase domain-containing protein</fullName>
    </recommendedName>
</protein>
<dbReference type="GO" id="GO:0044773">
    <property type="term" value="P:mitotic DNA damage checkpoint signaling"/>
    <property type="evidence" value="ECO:0007669"/>
    <property type="project" value="TreeGrafter"/>
</dbReference>
<dbReference type="Proteomes" id="UP000324800">
    <property type="component" value="Unassembled WGS sequence"/>
</dbReference>
<dbReference type="GO" id="GO:0004674">
    <property type="term" value="F:protein serine/threonine kinase activity"/>
    <property type="evidence" value="ECO:0007669"/>
    <property type="project" value="TreeGrafter"/>
</dbReference>
<evidence type="ECO:0000313" key="3">
    <source>
        <dbReference type="EMBL" id="KAA6366937.1"/>
    </source>
</evidence>
<organism evidence="3 4">
    <name type="scientific">Streblomastix strix</name>
    <dbReference type="NCBI Taxonomy" id="222440"/>
    <lineage>
        <taxon>Eukaryota</taxon>
        <taxon>Metamonada</taxon>
        <taxon>Preaxostyla</taxon>
        <taxon>Oxymonadida</taxon>
        <taxon>Streblomastigidae</taxon>
        <taxon>Streblomastix</taxon>
    </lineage>
</organism>
<dbReference type="PROSITE" id="PS00107">
    <property type="entry name" value="PROTEIN_KINASE_ATP"/>
    <property type="match status" value="1"/>
</dbReference>
<dbReference type="AlphaFoldDB" id="A0A5J4U8N9"/>
<dbReference type="Pfam" id="PF00069">
    <property type="entry name" value="Pkinase"/>
    <property type="match status" value="1"/>
</dbReference>
<evidence type="ECO:0000259" key="2">
    <source>
        <dbReference type="PROSITE" id="PS50011"/>
    </source>
</evidence>
<evidence type="ECO:0000313" key="4">
    <source>
        <dbReference type="Proteomes" id="UP000324800"/>
    </source>
</evidence>
<dbReference type="EMBL" id="SNRW01018851">
    <property type="protein sequence ID" value="KAA6366937.1"/>
    <property type="molecule type" value="Genomic_DNA"/>
</dbReference>
<feature type="non-terminal residue" evidence="3">
    <location>
        <position position="274"/>
    </location>
</feature>
<dbReference type="GO" id="GO:0005737">
    <property type="term" value="C:cytoplasm"/>
    <property type="evidence" value="ECO:0007669"/>
    <property type="project" value="TreeGrafter"/>
</dbReference>
<dbReference type="InterPro" id="IPR000719">
    <property type="entry name" value="Prot_kinase_dom"/>
</dbReference>
<dbReference type="PANTHER" id="PTHR44167">
    <property type="entry name" value="OVARIAN-SPECIFIC SERINE/THREONINE-PROTEIN KINASE LOK-RELATED"/>
    <property type="match status" value="1"/>
</dbReference>
<feature type="domain" description="Protein kinase" evidence="2">
    <location>
        <begin position="1"/>
        <end position="213"/>
    </location>
</feature>
<gene>
    <name evidence="3" type="ORF">EZS28_037536</name>
</gene>
<feature type="binding site" evidence="1">
    <location>
        <position position="56"/>
    </location>
    <ligand>
        <name>ATP</name>
        <dbReference type="ChEBI" id="CHEBI:30616"/>
    </ligand>
</feature>
<dbReference type="SUPFAM" id="SSF56112">
    <property type="entry name" value="Protein kinase-like (PK-like)"/>
    <property type="match status" value="1"/>
</dbReference>
<dbReference type="GO" id="GO:0005634">
    <property type="term" value="C:nucleus"/>
    <property type="evidence" value="ECO:0007669"/>
    <property type="project" value="TreeGrafter"/>
</dbReference>
<dbReference type="SMART" id="SM00220">
    <property type="entry name" value="S_TKc"/>
    <property type="match status" value="1"/>
</dbReference>
<keyword evidence="1" id="KW-0067">ATP-binding</keyword>
<dbReference type="Gene3D" id="1.10.510.10">
    <property type="entry name" value="Transferase(Phosphotransferase) domain 1"/>
    <property type="match status" value="2"/>
</dbReference>
<dbReference type="PROSITE" id="PS50011">
    <property type="entry name" value="PROTEIN_KINASE_DOM"/>
    <property type="match status" value="1"/>
</dbReference>
<comment type="caution">
    <text evidence="3">The sequence shown here is derived from an EMBL/GenBank/DDBJ whole genome shotgun (WGS) entry which is preliminary data.</text>
</comment>
<accession>A0A5J4U8N9</accession>
<dbReference type="GO" id="GO:0005524">
    <property type="term" value="F:ATP binding"/>
    <property type="evidence" value="ECO:0007669"/>
    <property type="project" value="UniProtKB-UniRule"/>
</dbReference>
<dbReference type="InterPro" id="IPR017441">
    <property type="entry name" value="Protein_kinase_ATP_BS"/>
</dbReference>
<sequence length="274" mass="31594">MDHSTSKSVEIAQFSQNDYEDELRKQKIVPIRELGRGSFGCVYLAFDLNYGLIAAKIIQKDKYDEKEVDAAKILRMDIKCDNILLHSPLGSGRVYVKITDLGFTKKEGQTNEQTYLKGTLAFMSPELFQDQRIVTQKVDIYAIGITFYALILHKYPIFEGNYNAQRKKMFRMLSIERPPEIKNNNLWNLLSKLLEFDPILRITAKEALQLPFFTSTEALDDISTQQKELVQQAISAELNGDKIISEFDKDPSYTVSQQEILKFISDQIHYTKQE</sequence>
<reference evidence="3 4" key="1">
    <citation type="submission" date="2019-03" db="EMBL/GenBank/DDBJ databases">
        <title>Single cell metagenomics reveals metabolic interactions within the superorganism composed of flagellate Streblomastix strix and complex community of Bacteroidetes bacteria on its surface.</title>
        <authorList>
            <person name="Treitli S.C."/>
            <person name="Kolisko M."/>
            <person name="Husnik F."/>
            <person name="Keeling P."/>
            <person name="Hampl V."/>
        </authorList>
    </citation>
    <scope>NUCLEOTIDE SEQUENCE [LARGE SCALE GENOMIC DNA]</scope>
    <source>
        <strain evidence="3">ST1C</strain>
    </source>
</reference>
<proteinExistence type="predicted"/>
<name>A0A5J4U8N9_9EUKA</name>
<dbReference type="PANTHER" id="PTHR44167:SF18">
    <property type="entry name" value="PROTEIN KINASE DOMAIN-CONTAINING PROTEIN"/>
    <property type="match status" value="1"/>
</dbReference>